<feature type="region of interest" description="Disordered" evidence="1">
    <location>
        <begin position="675"/>
        <end position="705"/>
    </location>
</feature>
<name>V6TBL8_GIAIN</name>
<evidence type="ECO:0000313" key="3">
    <source>
        <dbReference type="Proteomes" id="UP000018320"/>
    </source>
</evidence>
<reference evidence="2 3" key="2">
    <citation type="journal article" date="2013" name="Genome Biol. Evol.">
        <title>Genome sequencing of Giardia lamblia genotypes A2 and B isolates (DH and GS) and comparative analysis with the genomes of genotypes A1 and E (WB and Pig).</title>
        <authorList>
            <person name="Adam R.D."/>
            <person name="Dahlstrom E.W."/>
            <person name="Martens C.A."/>
            <person name="Bruno D.P."/>
            <person name="Barbian K.D."/>
            <person name="Ricklefs S.M."/>
            <person name="Hernandez M.M."/>
            <person name="Narla N.P."/>
            <person name="Patel R.B."/>
            <person name="Porcella S.F."/>
            <person name="Nash T.E."/>
        </authorList>
    </citation>
    <scope>NUCLEOTIDE SEQUENCE [LARGE SCALE GENOMIC DNA]</scope>
    <source>
        <strain evidence="2 3">DH</strain>
    </source>
</reference>
<feature type="region of interest" description="Disordered" evidence="1">
    <location>
        <begin position="353"/>
        <end position="414"/>
    </location>
</feature>
<dbReference type="VEuPathDB" id="GiardiaDB:QR46_0817"/>
<reference evidence="3" key="1">
    <citation type="submission" date="2012-02" db="EMBL/GenBank/DDBJ databases">
        <title>Genome sequencing of Giardia lamblia Genotypes A2 and B isolates (DH and GS) and comparative analysis with the genomes of Genotypes A1 and E (WB and Pig).</title>
        <authorList>
            <person name="Adam R."/>
            <person name="Dahlstrom E."/>
            <person name="Martens C."/>
            <person name="Bruno D."/>
            <person name="Barbian K."/>
            <person name="Porcella S.F."/>
            <person name="Nash T."/>
        </authorList>
    </citation>
    <scope>NUCLEOTIDE SEQUENCE</scope>
    <source>
        <strain evidence="3">DH</strain>
    </source>
</reference>
<feature type="non-terminal residue" evidence="2">
    <location>
        <position position="1"/>
    </location>
</feature>
<feature type="compositionally biased region" description="Pro residues" evidence="1">
    <location>
        <begin position="394"/>
        <end position="403"/>
    </location>
</feature>
<feature type="region of interest" description="Disordered" evidence="1">
    <location>
        <begin position="640"/>
        <end position="661"/>
    </location>
</feature>
<dbReference type="Proteomes" id="UP000018320">
    <property type="component" value="Unassembled WGS sequence"/>
</dbReference>
<dbReference type="EMBL" id="AHGT01000051">
    <property type="protein sequence ID" value="ESU36283.1"/>
    <property type="molecule type" value="Genomic_DNA"/>
</dbReference>
<feature type="region of interest" description="Disordered" evidence="1">
    <location>
        <begin position="216"/>
        <end position="267"/>
    </location>
</feature>
<feature type="region of interest" description="Disordered" evidence="1">
    <location>
        <begin position="537"/>
        <end position="559"/>
    </location>
</feature>
<feature type="compositionally biased region" description="Polar residues" evidence="1">
    <location>
        <begin position="237"/>
        <end position="253"/>
    </location>
</feature>
<feature type="region of interest" description="Disordered" evidence="1">
    <location>
        <begin position="494"/>
        <end position="513"/>
    </location>
</feature>
<proteinExistence type="predicted"/>
<feature type="compositionally biased region" description="Polar residues" evidence="1">
    <location>
        <begin position="353"/>
        <end position="365"/>
    </location>
</feature>
<dbReference type="VEuPathDB" id="GiardiaDB:GL50803_0016415"/>
<accession>V6TBL8</accession>
<gene>
    <name evidence="2" type="ORF">DHA2_150431</name>
</gene>
<comment type="caution">
    <text evidence="2">The sequence shown here is derived from an EMBL/GenBank/DDBJ whole genome shotgun (WGS) entry which is preliminary data.</text>
</comment>
<evidence type="ECO:0000256" key="1">
    <source>
        <dbReference type="SAM" id="MobiDB-lite"/>
    </source>
</evidence>
<organism evidence="2 3">
    <name type="scientific">Giardia intestinalis</name>
    <name type="common">Giardia lamblia</name>
    <dbReference type="NCBI Taxonomy" id="5741"/>
    <lineage>
        <taxon>Eukaryota</taxon>
        <taxon>Metamonada</taxon>
        <taxon>Diplomonadida</taxon>
        <taxon>Hexamitidae</taxon>
        <taxon>Giardiinae</taxon>
        <taxon>Giardia</taxon>
    </lineage>
</organism>
<feature type="region of interest" description="Disordered" evidence="1">
    <location>
        <begin position="304"/>
        <end position="335"/>
    </location>
</feature>
<sequence length="705" mass="76986">VARALMQSERSRANYHTGQSIPLTREHDSYRTDHCPVPVKAKIHGAELIAKEKIHINWDDSNFDNYFYDDNDDSRNMCDNATSKSPARAVSIPRYTVIYSTGTTSTSLRSSIDEPGVDLQKRTMAGELNSIDSNSLSQMTGEMIIQEHTTAPRAAGPRQFSHKGVPMVSVPRTDHSSERNSTQNIVPHDAVSRDSYTDSVPVASFEVGYRPEAFPKERHCLSRGSRSSSSHADTERSASPNKQRPQVAHQSTPCIPEHSIKNTSAPNQMYLPGSPNTSFREIKPPAVEAVHSRNSAGTTQRAYLATSNSPPHPTPAAVAAPTPAPQQPHGQGTHVQVPKQAYITTFRSSLSTNMSLTSDKPLSSRSPHRIFNREKKPGTSEPLATNKAGIPQPYQHPPQPIPQQYPTDGPLPGTYSDQVQSRAVSERLTPRRSLISTTNINALKLQDAVRQADELHSHALKQSYTKRSTLDDPYSETLARAEAILSPKRVIPATHGGAHSNPPILPTKIEPTTGSAMPQIVDINNRIKEAMTIARNALSSQQSDNSARNSVSSPIRGVSPINPTYASASTFASPMSPAGRRQAFPASEGVSPSLQLAKKYIDVTGVARINYERTMSPSRGANSNISAEMLSHRVVADSSFRSSVHHYPPSRTSNARPSVDETETANYFTSRIAIQRDGKRVPSSTQSLTIKAPSPSRGRQYTPLY</sequence>
<feature type="compositionally biased region" description="Polar residues" evidence="1">
    <location>
        <begin position="537"/>
        <end position="553"/>
    </location>
</feature>
<dbReference type="AlphaFoldDB" id="V6TBL8"/>
<dbReference type="VEuPathDB" id="GiardiaDB:GL50581_2995"/>
<protein>
    <submittedName>
        <fullName evidence="2">Uncharacterized protein</fullName>
    </submittedName>
</protein>
<feature type="compositionally biased region" description="Low complexity" evidence="1">
    <location>
        <begin position="315"/>
        <end position="334"/>
    </location>
</feature>
<feature type="region of interest" description="Disordered" evidence="1">
    <location>
        <begin position="152"/>
        <end position="196"/>
    </location>
</feature>
<evidence type="ECO:0000313" key="2">
    <source>
        <dbReference type="EMBL" id="ESU36283.1"/>
    </source>
</evidence>
<dbReference type="VEuPathDB" id="GiardiaDB:DHA2_150431"/>